<organism evidence="1 2">
    <name type="scientific">Meloidogyne enterolobii</name>
    <name type="common">Root-knot nematode worm</name>
    <name type="synonym">Meloidogyne mayaguensis</name>
    <dbReference type="NCBI Taxonomy" id="390850"/>
    <lineage>
        <taxon>Eukaryota</taxon>
        <taxon>Metazoa</taxon>
        <taxon>Ecdysozoa</taxon>
        <taxon>Nematoda</taxon>
        <taxon>Chromadorea</taxon>
        <taxon>Rhabditida</taxon>
        <taxon>Tylenchina</taxon>
        <taxon>Tylenchomorpha</taxon>
        <taxon>Tylenchoidea</taxon>
        <taxon>Meloidogynidae</taxon>
        <taxon>Meloidogyninae</taxon>
        <taxon>Meloidogyne</taxon>
    </lineage>
</organism>
<evidence type="ECO:0000313" key="1">
    <source>
        <dbReference type="EMBL" id="CAK5043596.1"/>
    </source>
</evidence>
<evidence type="ECO:0000313" key="2">
    <source>
        <dbReference type="Proteomes" id="UP001497535"/>
    </source>
</evidence>
<name>A0ACB0YEM9_MELEN</name>
<comment type="caution">
    <text evidence="1">The sequence shown here is derived from an EMBL/GenBank/DDBJ whole genome shotgun (WGS) entry which is preliminary data.</text>
</comment>
<protein>
    <submittedName>
        <fullName evidence="1">Uncharacterized protein</fullName>
    </submittedName>
</protein>
<reference evidence="1" key="1">
    <citation type="submission" date="2023-11" db="EMBL/GenBank/DDBJ databases">
        <authorList>
            <person name="Poullet M."/>
        </authorList>
    </citation>
    <scope>NUCLEOTIDE SEQUENCE</scope>
    <source>
        <strain evidence="1">E1834</strain>
    </source>
</reference>
<dbReference type="EMBL" id="CAVMJV010000011">
    <property type="protein sequence ID" value="CAK5043596.1"/>
    <property type="molecule type" value="Genomic_DNA"/>
</dbReference>
<accession>A0ACB0YEM9</accession>
<sequence length="77" mass="8654">MKSLKNLEKSLNYHQYVSNDSWLHSFRARAYVSNSLSSFSSSFNSIFTSKVSLLSSRIKVLKGLVDDSSMISNNSRG</sequence>
<gene>
    <name evidence="1" type="ORF">MENTE1834_LOCUS11180</name>
</gene>
<dbReference type="Proteomes" id="UP001497535">
    <property type="component" value="Unassembled WGS sequence"/>
</dbReference>
<proteinExistence type="predicted"/>
<keyword evidence="2" id="KW-1185">Reference proteome</keyword>